<feature type="domain" description="PKS/mFAS DH" evidence="11">
    <location>
        <begin position="1380"/>
        <end position="1666"/>
    </location>
</feature>
<dbReference type="Pfam" id="PF22621">
    <property type="entry name" value="CurL-like_PKS_C"/>
    <property type="match status" value="1"/>
</dbReference>
<dbReference type="PROSITE" id="PS50075">
    <property type="entry name" value="CARRIER"/>
    <property type="match status" value="1"/>
</dbReference>
<proteinExistence type="predicted"/>
<dbReference type="InterPro" id="IPR036291">
    <property type="entry name" value="NAD(P)-bd_dom_sf"/>
</dbReference>
<dbReference type="InterPro" id="IPR057326">
    <property type="entry name" value="KR_dom"/>
</dbReference>
<dbReference type="SUPFAM" id="SSF47336">
    <property type="entry name" value="ACP-like"/>
    <property type="match status" value="1"/>
</dbReference>
<dbReference type="FunFam" id="1.10.1200.10:FF:000016">
    <property type="entry name" value="Non-ribosomal peptide synthase"/>
    <property type="match status" value="1"/>
</dbReference>
<dbReference type="InterPro" id="IPR036736">
    <property type="entry name" value="ACP-like_sf"/>
</dbReference>
<gene>
    <name evidence="12" type="ORF">HNQ99_001261</name>
</gene>
<dbReference type="InterPro" id="IPR020807">
    <property type="entry name" value="PKS_DH"/>
</dbReference>
<keyword evidence="1" id="KW-0596">Phosphopantetheine</keyword>
<dbReference type="Pfam" id="PF00975">
    <property type="entry name" value="Thioesterase"/>
    <property type="match status" value="1"/>
</dbReference>
<dbReference type="Proteomes" id="UP000575068">
    <property type="component" value="Unassembled WGS sequence"/>
</dbReference>
<dbReference type="InterPro" id="IPR049551">
    <property type="entry name" value="PKS_DH_C"/>
</dbReference>
<keyword evidence="2" id="KW-0597">Phosphoprotein</keyword>
<feature type="domain" description="Ketosynthase family 3 (KS3)" evidence="10">
    <location>
        <begin position="18"/>
        <end position="447"/>
    </location>
</feature>
<dbReference type="InterPro" id="IPR016035">
    <property type="entry name" value="Acyl_Trfase/lysoPLipase"/>
</dbReference>
<dbReference type="Pfam" id="PF02801">
    <property type="entry name" value="Ketoacyl-synt_C"/>
    <property type="match status" value="1"/>
</dbReference>
<dbReference type="GO" id="GO:0004315">
    <property type="term" value="F:3-oxoacyl-[acyl-carrier-protein] synthase activity"/>
    <property type="evidence" value="ECO:0007669"/>
    <property type="project" value="InterPro"/>
</dbReference>
<evidence type="ECO:0000259" key="9">
    <source>
        <dbReference type="PROSITE" id="PS50075"/>
    </source>
</evidence>
<dbReference type="InterPro" id="IPR014031">
    <property type="entry name" value="Ketoacyl_synth_C"/>
</dbReference>
<dbReference type="PANTHER" id="PTHR43775:SF51">
    <property type="entry name" value="INACTIVE PHENOLPHTHIOCEROL SYNTHESIS POLYKETIDE SYNTHASE TYPE I PKS1-RELATED"/>
    <property type="match status" value="1"/>
</dbReference>
<dbReference type="InterPro" id="IPR049490">
    <property type="entry name" value="C883_1060-like_KR_N"/>
</dbReference>
<protein>
    <submittedName>
        <fullName evidence="12">Acyl transferase domain-containing protein/thioesterase domain-containing protein</fullName>
    </submittedName>
</protein>
<dbReference type="SMART" id="SM00825">
    <property type="entry name" value="PKS_KS"/>
    <property type="match status" value="1"/>
</dbReference>
<dbReference type="InterPro" id="IPR050091">
    <property type="entry name" value="PKS_NRPS_Biosynth_Enz"/>
</dbReference>
<dbReference type="InterPro" id="IPR009081">
    <property type="entry name" value="PP-bd_ACP"/>
</dbReference>
<dbReference type="GO" id="GO:0004312">
    <property type="term" value="F:fatty acid synthase activity"/>
    <property type="evidence" value="ECO:0007669"/>
    <property type="project" value="TreeGrafter"/>
</dbReference>
<reference evidence="12 13" key="1">
    <citation type="submission" date="2020-08" db="EMBL/GenBank/DDBJ databases">
        <title>Genomic Encyclopedia of Type Strains, Phase IV (KMG-IV): sequencing the most valuable type-strain genomes for metagenomic binning, comparative biology and taxonomic classification.</title>
        <authorList>
            <person name="Goeker M."/>
        </authorList>
    </citation>
    <scope>NUCLEOTIDE SEQUENCE [LARGE SCALE GENOMIC DNA]</scope>
    <source>
        <strain evidence="12 13">DSM 7465</strain>
    </source>
</reference>
<dbReference type="SUPFAM" id="SSF55048">
    <property type="entry name" value="Probable ACP-binding domain of malonyl-CoA ACP transacylase"/>
    <property type="match status" value="1"/>
</dbReference>
<keyword evidence="5" id="KW-0443">Lipid metabolism</keyword>
<keyword evidence="4" id="KW-0276">Fatty acid metabolism</keyword>
<dbReference type="InterPro" id="IPR029058">
    <property type="entry name" value="AB_hydrolase_fold"/>
</dbReference>
<dbReference type="GO" id="GO:0044550">
    <property type="term" value="P:secondary metabolite biosynthetic process"/>
    <property type="evidence" value="ECO:0007669"/>
    <property type="project" value="UniProtKB-ARBA"/>
</dbReference>
<dbReference type="SUPFAM" id="SSF51735">
    <property type="entry name" value="NAD(P)-binding Rossmann-fold domains"/>
    <property type="match status" value="2"/>
</dbReference>
<dbReference type="Gene3D" id="3.40.47.10">
    <property type="match status" value="1"/>
</dbReference>
<evidence type="ECO:0000256" key="8">
    <source>
        <dbReference type="SAM" id="MobiDB-lite"/>
    </source>
</evidence>
<feature type="compositionally biased region" description="Basic and acidic residues" evidence="8">
    <location>
        <begin position="1725"/>
        <end position="1734"/>
    </location>
</feature>
<dbReference type="SMART" id="SM00823">
    <property type="entry name" value="PKS_PP"/>
    <property type="match status" value="1"/>
</dbReference>
<dbReference type="SUPFAM" id="SSF53474">
    <property type="entry name" value="alpha/beta-Hydrolases"/>
    <property type="match status" value="1"/>
</dbReference>
<dbReference type="PANTHER" id="PTHR43775">
    <property type="entry name" value="FATTY ACID SYNTHASE"/>
    <property type="match status" value="1"/>
</dbReference>
<dbReference type="InterPro" id="IPR014030">
    <property type="entry name" value="Ketoacyl_synth_N"/>
</dbReference>
<evidence type="ECO:0000259" key="10">
    <source>
        <dbReference type="PROSITE" id="PS52004"/>
    </source>
</evidence>
<evidence type="ECO:0000256" key="7">
    <source>
        <dbReference type="PROSITE-ProRule" id="PRU01363"/>
    </source>
</evidence>
<dbReference type="InterPro" id="IPR016036">
    <property type="entry name" value="Malonyl_transacylase_ACP-bd"/>
</dbReference>
<dbReference type="GO" id="GO:0031177">
    <property type="term" value="F:phosphopantetheine binding"/>
    <property type="evidence" value="ECO:0007669"/>
    <property type="project" value="InterPro"/>
</dbReference>
<dbReference type="Pfam" id="PF14765">
    <property type="entry name" value="PS-DH"/>
    <property type="match status" value="1"/>
</dbReference>
<dbReference type="PROSITE" id="PS52019">
    <property type="entry name" value="PKS_MFAS_DH"/>
    <property type="match status" value="1"/>
</dbReference>
<dbReference type="CDD" id="cd00833">
    <property type="entry name" value="PKS"/>
    <property type="match status" value="1"/>
</dbReference>
<dbReference type="SMART" id="SM00822">
    <property type="entry name" value="PKS_KR"/>
    <property type="match status" value="1"/>
</dbReference>
<dbReference type="SMART" id="SM00826">
    <property type="entry name" value="PKS_DH"/>
    <property type="match status" value="1"/>
</dbReference>
<dbReference type="Pfam" id="PF00109">
    <property type="entry name" value="ketoacyl-synt"/>
    <property type="match status" value="1"/>
</dbReference>
<dbReference type="InterPro" id="IPR049900">
    <property type="entry name" value="PKS_mFAS_DH"/>
</dbReference>
<evidence type="ECO:0000313" key="12">
    <source>
        <dbReference type="EMBL" id="MBB4640957.1"/>
    </source>
</evidence>
<evidence type="ECO:0000259" key="11">
    <source>
        <dbReference type="PROSITE" id="PS52019"/>
    </source>
</evidence>
<dbReference type="InterPro" id="IPR014043">
    <property type="entry name" value="Acyl_transferase_dom"/>
</dbReference>
<dbReference type="InterPro" id="IPR020841">
    <property type="entry name" value="PKS_Beta-ketoAc_synthase_dom"/>
</dbReference>
<feature type="region of interest" description="N-terminal hotdog fold" evidence="7">
    <location>
        <begin position="1380"/>
        <end position="1507"/>
    </location>
</feature>
<dbReference type="SUPFAM" id="SSF52151">
    <property type="entry name" value="FabD/lysophospholipase-like"/>
    <property type="match status" value="1"/>
</dbReference>
<accession>A0A840HTM0</accession>
<dbReference type="InterPro" id="IPR042104">
    <property type="entry name" value="PKS_dehydratase_sf"/>
</dbReference>
<dbReference type="CDD" id="cd08953">
    <property type="entry name" value="KR_2_SDR_x"/>
    <property type="match status" value="1"/>
</dbReference>
<dbReference type="Gene3D" id="3.40.366.10">
    <property type="entry name" value="Malonyl-Coenzyme A Acyl Carrier Protein, domain 2"/>
    <property type="match status" value="1"/>
</dbReference>
<sequence length="2156" mass="233022">MYQSNPDFNGGSGGADFDTAIAVVGMACRFAGARNMQEYWSNLREGVESITRFSDDELIAAGVDKSLIKRSNYVKAGAPLPDMEMFDAALFGLSPRDAAIMDPQHRHFLQCAWAALEDAGHLPERFAGAIGVFAGSGHNAYLPYNLLTNPELVRNVGFFLLRHTGNDKDFLTTRVSYLLDLKGPSVNVQTACSTSLVAIHMAVQSLLNGESDMALAGGVTIELPHRRGYVFEQGEILSPDGHCRAFDAEAAGTIFGSGAGIVVLRRLRDAMADGDHIYAVVKGSAVNNDGVGKVSYLAPSVDGQAKVISEALSISGVTADTIGYVEAHGTGTPVGDPIEVAALTQAFRQDTEATGYCALGSVKPNIGHTDTAAGVASFIKVALALRHGKIPPSLNYSAANPSCEFERTPFYVNATLRPWEKQGLSPRRAGISSLGVGGTNSHVVLQEAPPSSPSGPSRPCQLLVVSAATETALEANAQALADHLRAHPDQNLADIAYTLQVGRKALRHRRVIVAGDPAEAVSMLEGASFTQQCKENDRSVAFLFAGGGAQYPNMALGLYRSELIFRQAVDECMDILSGSCNLHIREHLFPETDDAAAREALNKPSFALPALFTVQYAMARLWMSWGVEPEAMLGHSMGEYIAAHLAGVFDLKSALKLAAGRGRLFETLPEGRMLNVPLPEDELRPLLGPDLSIAAVNGPQLSVASGPVGAIERLKATLAGREIETQEVPISVAAHSKMLEPILAPFRELVQSVKMKAPKVPFISCLTGKWISADEATDANYWVRHLRETVRFADGLQVLLDEKRQVLLEVGPGRTLTSLARQHPARSPDQPVFNSLRHPDEKVDDLSYALNILGRLWASGVAVPWGQFWLGERRRRIPLPTYCFDRQRHWIEPGKSALALAGPGGDDPSRRKDLNDWLYEPVWQRTARLGRGDPPDTALVFLDDFALGEALVRRLRAEGCRVATARRGARFREEGLDAYRINPNHVEDYGALLASLGFVPQHIYHLWLVSGHDRRLSSPKATESLLQRGFYSLLRLAQALGEQGIDRSVRIALITDRTQRVLAESGRLPAKATALGACRVIPREYPNVELCSIDLDLTPASTAAECHVVEALAAELSSPDLAQAVAYRNEQRWVQQMEPMSAPTVSHSPTRLRPGGAYLITGGLGGIGLTLARHLSDSFGARLALLGKSPLPPRDLWADHLASHSPGDHISRRIREVQSLESKGAEVLLLSADVSDFHQMRRAIAQARARFGQIHGVFHTAGVLDDGPIQLKTIGDAAKVLAPKLQGTLALDAALVGQRPDFIMLFSSISAFAGIAGQFDYAAANAFLDAFAQAKKENGATPVISMGWSQWREVGMAASLVDAVDQPDEADGSAGTLVDHPLIDRLIFNTKDRSIYSATYSPETRWLLDEHRLASGQALVPGSGYVEIARAAFHHMVGPGALDLCELVFLTPFAVPDDQAREMRVDLRHEGGEVWRFAILGRSGDVADGDEWAEHARGYISGAERRTSSHLNLSAILARCTEERRGEAAIPSAAHLHLGERWNNVQALHLGDGEALIELSLPEVFGRDLDQLYLHPALLDFATAGAQMLIPGCDVRTQFYAPASYGRIRLAGPLPERIVSHVRYRPEGGDPSSVAMFDVTLATAEGQVLAEIEAFTMMLVRDSFAMGVAAKGRGGLRGGLAASAAQGLTPSEGMAVIEHILSARAAPHVVVSPVVLSSALEKLHAGNSDRRTGDGEVAALEGRDAPRTSSEEMVAHLWSEMLGVGQVRRNDNFFDLGGHSLLAVQFINRLRKQSGKSLPLTALIEAPTVAQLAALIEPPPIEDEEGGVGPENGTIPIPGLVSLRPGKGKPPLFLVHDGLGETLLYRSMALLLDEGHHVYGLQPEMRADGSFAHTRIDEMAATYVDRLRIAQPEGPYLLAGLCAGGVIAFEMARQLQDQDQDVRFVGIIDAADVEAVERPFQITLARLRRLRDVLSFRGATAAELLNVPVLLARKLNNVIAYELSSRIDRLRHHREVKRLRSRSIHEPRGSTLSFLELYQVAHRHHRPQGLLTNSNVVLYKATEGTGAPDDVPFSLQFSDCIMGWGKRVAEPVQLVQIPGGHTSALQEPNVSVLARSMQEGIDAALKGGSAIAAACKRPPVLSAVERRTAAPELLAQ</sequence>
<dbReference type="Gene3D" id="3.10.129.110">
    <property type="entry name" value="Polyketide synthase dehydratase"/>
    <property type="match status" value="1"/>
</dbReference>
<dbReference type="FunFam" id="3.40.47.10:FF:000042">
    <property type="entry name" value="Polyketide synthase Pks13"/>
    <property type="match status" value="1"/>
</dbReference>
<dbReference type="InterPro" id="IPR001227">
    <property type="entry name" value="Ac_transferase_dom_sf"/>
</dbReference>
<dbReference type="InterPro" id="IPR018201">
    <property type="entry name" value="Ketoacyl_synth_AS"/>
</dbReference>
<dbReference type="Pfam" id="PF21394">
    <property type="entry name" value="Beta-ketacyl_N"/>
    <property type="match status" value="1"/>
</dbReference>
<comment type="caution">
    <text evidence="12">The sequence shown here is derived from an EMBL/GenBank/DDBJ whole genome shotgun (WGS) entry which is preliminary data.</text>
</comment>
<evidence type="ECO:0000256" key="6">
    <source>
        <dbReference type="ARBA" id="ARBA00023268"/>
    </source>
</evidence>
<name>A0A840HTM0_9SPHN</name>
<feature type="active site" description="Proton donor; for dehydratase activity" evidence="7">
    <location>
        <position position="1580"/>
    </location>
</feature>
<dbReference type="EMBL" id="JACHOV010000004">
    <property type="protein sequence ID" value="MBB4640957.1"/>
    <property type="molecule type" value="Genomic_DNA"/>
</dbReference>
<dbReference type="InterPro" id="IPR013968">
    <property type="entry name" value="PKS_KR"/>
</dbReference>
<evidence type="ECO:0000256" key="2">
    <source>
        <dbReference type="ARBA" id="ARBA00022553"/>
    </source>
</evidence>
<dbReference type="PROSITE" id="PS00606">
    <property type="entry name" value="KS3_1"/>
    <property type="match status" value="1"/>
</dbReference>
<dbReference type="Gene3D" id="1.10.1200.10">
    <property type="entry name" value="ACP-like"/>
    <property type="match status" value="1"/>
</dbReference>
<evidence type="ECO:0000256" key="5">
    <source>
        <dbReference type="ARBA" id="ARBA00023098"/>
    </source>
</evidence>
<keyword evidence="13" id="KW-1185">Reference proteome</keyword>
<dbReference type="InterPro" id="IPR016039">
    <property type="entry name" value="Thiolase-like"/>
</dbReference>
<dbReference type="Gene3D" id="3.30.70.250">
    <property type="entry name" value="Malonyl-CoA ACP transacylase, ACP-binding"/>
    <property type="match status" value="1"/>
</dbReference>
<feature type="region of interest" description="Disordered" evidence="8">
    <location>
        <begin position="1725"/>
        <end position="1748"/>
    </location>
</feature>
<evidence type="ECO:0000313" key="13">
    <source>
        <dbReference type="Proteomes" id="UP000575068"/>
    </source>
</evidence>
<organism evidence="12 13">
    <name type="scientific">Rhizorhapis suberifaciens</name>
    <name type="common">corky root of lettuce</name>
    <dbReference type="NCBI Taxonomy" id="13656"/>
    <lineage>
        <taxon>Bacteria</taxon>
        <taxon>Pseudomonadati</taxon>
        <taxon>Pseudomonadota</taxon>
        <taxon>Alphaproteobacteria</taxon>
        <taxon>Sphingomonadales</taxon>
        <taxon>Sphingomonadaceae</taxon>
        <taxon>Rhizorhapis</taxon>
    </lineage>
</organism>
<feature type="domain" description="Carrier" evidence="9">
    <location>
        <begin position="1745"/>
        <end position="1820"/>
    </location>
</feature>
<dbReference type="SUPFAM" id="SSF53901">
    <property type="entry name" value="Thiolase-like"/>
    <property type="match status" value="1"/>
</dbReference>
<dbReference type="SMART" id="SM00827">
    <property type="entry name" value="PKS_AT"/>
    <property type="match status" value="1"/>
</dbReference>
<evidence type="ECO:0000256" key="3">
    <source>
        <dbReference type="ARBA" id="ARBA00022679"/>
    </source>
</evidence>
<dbReference type="Gene3D" id="3.30.70.3290">
    <property type="match status" value="1"/>
</dbReference>
<keyword evidence="6" id="KW-0511">Multifunctional enzyme</keyword>
<feature type="region of interest" description="C-terminal hotdog fold" evidence="7">
    <location>
        <begin position="1521"/>
        <end position="1666"/>
    </location>
</feature>
<dbReference type="Pfam" id="PF08659">
    <property type="entry name" value="KR"/>
    <property type="match status" value="1"/>
</dbReference>
<dbReference type="GO" id="GO:0006633">
    <property type="term" value="P:fatty acid biosynthetic process"/>
    <property type="evidence" value="ECO:0007669"/>
    <property type="project" value="InterPro"/>
</dbReference>
<dbReference type="Pfam" id="PF00550">
    <property type="entry name" value="PP-binding"/>
    <property type="match status" value="1"/>
</dbReference>
<dbReference type="RefSeq" id="WP_184474784.1">
    <property type="nucleotide sequence ID" value="NZ_JACHOV010000004.1"/>
</dbReference>
<feature type="active site" description="Proton acceptor; for dehydratase activity" evidence="7">
    <location>
        <position position="1411"/>
    </location>
</feature>
<dbReference type="Gene3D" id="3.40.50.1820">
    <property type="entry name" value="alpha/beta hydrolase"/>
    <property type="match status" value="1"/>
</dbReference>
<keyword evidence="3 12" id="KW-0808">Transferase</keyword>
<dbReference type="InterPro" id="IPR049552">
    <property type="entry name" value="PKS_DH_N"/>
</dbReference>
<dbReference type="PROSITE" id="PS52004">
    <property type="entry name" value="KS3_2"/>
    <property type="match status" value="1"/>
</dbReference>
<dbReference type="InterPro" id="IPR001031">
    <property type="entry name" value="Thioesterase"/>
</dbReference>
<dbReference type="InterPro" id="IPR020806">
    <property type="entry name" value="PKS_PP-bd"/>
</dbReference>
<dbReference type="Gene3D" id="3.40.50.720">
    <property type="entry name" value="NAD(P)-binding Rossmann-like Domain"/>
    <property type="match status" value="1"/>
</dbReference>
<evidence type="ECO:0000256" key="4">
    <source>
        <dbReference type="ARBA" id="ARBA00022832"/>
    </source>
</evidence>
<evidence type="ECO:0000256" key="1">
    <source>
        <dbReference type="ARBA" id="ARBA00022450"/>
    </source>
</evidence>
<dbReference type="Pfam" id="PF00698">
    <property type="entry name" value="Acyl_transf_1"/>
    <property type="match status" value="1"/>
</dbReference>
<dbReference type="Pfam" id="PF21089">
    <property type="entry name" value="PKS_DH_N"/>
    <property type="match status" value="1"/>
</dbReference>